<dbReference type="AlphaFoldDB" id="A0AAD9NW23"/>
<organism evidence="2 3">
    <name type="scientific">Ridgeia piscesae</name>
    <name type="common">Tubeworm</name>
    <dbReference type="NCBI Taxonomy" id="27915"/>
    <lineage>
        <taxon>Eukaryota</taxon>
        <taxon>Metazoa</taxon>
        <taxon>Spiralia</taxon>
        <taxon>Lophotrochozoa</taxon>
        <taxon>Annelida</taxon>
        <taxon>Polychaeta</taxon>
        <taxon>Sedentaria</taxon>
        <taxon>Canalipalpata</taxon>
        <taxon>Sabellida</taxon>
        <taxon>Siboglinidae</taxon>
        <taxon>Ridgeia</taxon>
    </lineage>
</organism>
<dbReference type="Proteomes" id="UP001209878">
    <property type="component" value="Unassembled WGS sequence"/>
</dbReference>
<feature type="compositionally biased region" description="Polar residues" evidence="1">
    <location>
        <begin position="59"/>
        <end position="75"/>
    </location>
</feature>
<evidence type="ECO:0000256" key="1">
    <source>
        <dbReference type="SAM" id="MobiDB-lite"/>
    </source>
</evidence>
<dbReference type="EMBL" id="JAODUO010000364">
    <property type="protein sequence ID" value="KAK2182199.1"/>
    <property type="molecule type" value="Genomic_DNA"/>
</dbReference>
<name>A0AAD9NW23_RIDPI</name>
<sequence length="75" mass="8118">MTRPAVCDPSTASPQDRRVRHMTAAAQVGVGRLEAAAAAGNTAGSKVTRRTRLVESRQRTTPTDTTGRRLLQQSW</sequence>
<feature type="region of interest" description="Disordered" evidence="1">
    <location>
        <begin position="39"/>
        <end position="75"/>
    </location>
</feature>
<proteinExistence type="predicted"/>
<protein>
    <submittedName>
        <fullName evidence="2">Uncharacterized protein</fullName>
    </submittedName>
</protein>
<evidence type="ECO:0000313" key="2">
    <source>
        <dbReference type="EMBL" id="KAK2182199.1"/>
    </source>
</evidence>
<evidence type="ECO:0000313" key="3">
    <source>
        <dbReference type="Proteomes" id="UP001209878"/>
    </source>
</evidence>
<reference evidence="2" key="1">
    <citation type="journal article" date="2023" name="Mol. Biol. Evol.">
        <title>Third-Generation Sequencing Reveals the Adaptive Role of the Epigenome in Three Deep-Sea Polychaetes.</title>
        <authorList>
            <person name="Perez M."/>
            <person name="Aroh O."/>
            <person name="Sun Y."/>
            <person name="Lan Y."/>
            <person name="Juniper S.K."/>
            <person name="Young C.R."/>
            <person name="Angers B."/>
            <person name="Qian P.Y."/>
        </authorList>
    </citation>
    <scope>NUCLEOTIDE SEQUENCE</scope>
    <source>
        <strain evidence="2">R07B-5</strain>
    </source>
</reference>
<accession>A0AAD9NW23</accession>
<comment type="caution">
    <text evidence="2">The sequence shown here is derived from an EMBL/GenBank/DDBJ whole genome shotgun (WGS) entry which is preliminary data.</text>
</comment>
<keyword evidence="3" id="KW-1185">Reference proteome</keyword>
<gene>
    <name evidence="2" type="ORF">NP493_364g04088</name>
</gene>